<dbReference type="AlphaFoldDB" id="A0A291BAG3"/>
<dbReference type="Proteomes" id="UP000218160">
    <property type="component" value="Chromosome 1"/>
</dbReference>
<sequence>MDKFHYNTANKRRYEKAVINCGSLTFWIGEEAMQLCNQIKKGNHGRSCVFSGLVMMTACMAKRVFEMRFIDLQGFINFIFKLT</sequence>
<evidence type="ECO:0000313" key="3">
    <source>
        <dbReference type="Proteomes" id="UP000218160"/>
    </source>
</evidence>
<dbReference type="KEGG" id="elux:BTN50_1523"/>
<evidence type="ECO:0000313" key="2">
    <source>
        <dbReference type="EMBL" id="ATF09996.1"/>
    </source>
</evidence>
<gene>
    <name evidence="2" type="ORF">BTN50_1523</name>
</gene>
<evidence type="ECO:0000259" key="1">
    <source>
        <dbReference type="Pfam" id="PF13737"/>
    </source>
</evidence>
<feature type="domain" description="Transposase DDE" evidence="1">
    <location>
        <begin position="20"/>
        <end position="82"/>
    </location>
</feature>
<dbReference type="InterPro" id="IPR025668">
    <property type="entry name" value="Tnp_DDE_dom"/>
</dbReference>
<dbReference type="Pfam" id="PF13737">
    <property type="entry name" value="DDE_Tnp_1_5"/>
    <property type="match status" value="1"/>
</dbReference>
<accession>A0A291BAG3</accession>
<reference evidence="3" key="1">
    <citation type="submission" date="2017-04" db="EMBL/GenBank/DDBJ databases">
        <title>Genome evolution of the luminous symbionts of deep sea anglerfish.</title>
        <authorList>
            <person name="Hendry T.A."/>
        </authorList>
    </citation>
    <scope>NUCLEOTIDE SEQUENCE [LARGE SCALE GENOMIC DNA]</scope>
</reference>
<dbReference type="EMBL" id="CP020660">
    <property type="protein sequence ID" value="ATF09996.1"/>
    <property type="molecule type" value="Genomic_DNA"/>
</dbReference>
<name>A0A291BAG3_9GAMM</name>
<protein>
    <submittedName>
        <fullName evidence="2">Mobile element protein</fullName>
    </submittedName>
</protein>
<keyword evidence="3" id="KW-1185">Reference proteome</keyword>
<organism evidence="2 3">
    <name type="scientific">Candidatus Enterovibrio altilux</name>
    <dbReference type="NCBI Taxonomy" id="1927128"/>
    <lineage>
        <taxon>Bacteria</taxon>
        <taxon>Pseudomonadati</taxon>
        <taxon>Pseudomonadota</taxon>
        <taxon>Gammaproteobacteria</taxon>
        <taxon>Vibrionales</taxon>
        <taxon>Vibrionaceae</taxon>
        <taxon>Enterovibrio</taxon>
    </lineage>
</organism>
<proteinExistence type="predicted"/>